<evidence type="ECO:0000259" key="2">
    <source>
        <dbReference type="Pfam" id="PF18962"/>
    </source>
</evidence>
<organism evidence="3 4">
    <name type="scientific">Thalassobellus suaedae</name>
    <dbReference type="NCBI Taxonomy" id="3074124"/>
    <lineage>
        <taxon>Bacteria</taxon>
        <taxon>Pseudomonadati</taxon>
        <taxon>Bacteroidota</taxon>
        <taxon>Flavobacteriia</taxon>
        <taxon>Flavobacteriales</taxon>
        <taxon>Flavobacteriaceae</taxon>
        <taxon>Thalassobellus</taxon>
    </lineage>
</organism>
<protein>
    <submittedName>
        <fullName evidence="3">T9SS type A sorting domain-containing protein</fullName>
    </submittedName>
</protein>
<dbReference type="Proteomes" id="UP001302806">
    <property type="component" value="Chromosome"/>
</dbReference>
<name>A0ABY9XPU0_9FLAO</name>
<dbReference type="EMBL" id="CP134537">
    <property type="protein sequence ID" value="WNH07947.1"/>
    <property type="molecule type" value="Genomic_DNA"/>
</dbReference>
<dbReference type="RefSeq" id="WP_415864762.1">
    <property type="nucleotide sequence ID" value="NZ_CP134537.1"/>
</dbReference>
<gene>
    <name evidence="3" type="ORF">RHP51_12240</name>
</gene>
<dbReference type="InterPro" id="IPR026444">
    <property type="entry name" value="Secre_tail"/>
</dbReference>
<keyword evidence="1" id="KW-0732">Signal</keyword>
<evidence type="ECO:0000313" key="4">
    <source>
        <dbReference type="Proteomes" id="UP001302806"/>
    </source>
</evidence>
<accession>A0ABY9XPU0</accession>
<dbReference type="NCBIfam" id="TIGR04183">
    <property type="entry name" value="Por_Secre_tail"/>
    <property type="match status" value="1"/>
</dbReference>
<feature type="domain" description="Secretion system C-terminal sorting" evidence="2">
    <location>
        <begin position="58"/>
        <end position="135"/>
    </location>
</feature>
<evidence type="ECO:0000256" key="1">
    <source>
        <dbReference type="ARBA" id="ARBA00022729"/>
    </source>
</evidence>
<evidence type="ECO:0000313" key="3">
    <source>
        <dbReference type="EMBL" id="WNH07947.1"/>
    </source>
</evidence>
<proteinExistence type="predicted"/>
<sequence>MVNSGQTSLGVRLNKVSWFKGAIHSVKVTPSALSPTEFMEISSLGVKKVDKNQLVTKIYPNPISSSSQLTYQLEEPGKVSITIINILGKEVANIFDGFKNTGFHKLEINSNHLNSGLFFLAINSGNKTSVQKIVVTK</sequence>
<dbReference type="Pfam" id="PF18962">
    <property type="entry name" value="Por_Secre_tail"/>
    <property type="match status" value="1"/>
</dbReference>
<reference evidence="3 4" key="1">
    <citation type="submission" date="2023-09" db="EMBL/GenBank/DDBJ databases">
        <title>Thalassobella suaedae gen. nov., sp. nov., a marine bacterium of the family Flavobacteriaceae isolated from a halophyte Suaeda japonica.</title>
        <authorList>
            <person name="Lee S.Y."/>
            <person name="Hwang C.Y."/>
        </authorList>
    </citation>
    <scope>NUCLEOTIDE SEQUENCE [LARGE SCALE GENOMIC DNA]</scope>
    <source>
        <strain evidence="3 4">HL-DH14</strain>
    </source>
</reference>